<evidence type="ECO:0000256" key="6">
    <source>
        <dbReference type="ARBA" id="ARBA00022679"/>
    </source>
</evidence>
<reference evidence="13" key="1">
    <citation type="journal article" date="2020" name="Stud. Mycol.">
        <title>101 Dothideomycetes genomes: a test case for predicting lifestyles and emergence of pathogens.</title>
        <authorList>
            <person name="Haridas S."/>
            <person name="Albert R."/>
            <person name="Binder M."/>
            <person name="Bloem J."/>
            <person name="Labutti K."/>
            <person name="Salamov A."/>
            <person name="Andreopoulos B."/>
            <person name="Baker S."/>
            <person name="Barry K."/>
            <person name="Bills G."/>
            <person name="Bluhm B."/>
            <person name="Cannon C."/>
            <person name="Castanera R."/>
            <person name="Culley D."/>
            <person name="Daum C."/>
            <person name="Ezra D."/>
            <person name="Gonzalez J."/>
            <person name="Henrissat B."/>
            <person name="Kuo A."/>
            <person name="Liang C."/>
            <person name="Lipzen A."/>
            <person name="Lutzoni F."/>
            <person name="Magnuson J."/>
            <person name="Mondo S."/>
            <person name="Nolan M."/>
            <person name="Ohm R."/>
            <person name="Pangilinan J."/>
            <person name="Park H.-J."/>
            <person name="Ramirez L."/>
            <person name="Alfaro M."/>
            <person name="Sun H."/>
            <person name="Tritt A."/>
            <person name="Yoshinaga Y."/>
            <person name="Zwiers L.-H."/>
            <person name="Turgeon B."/>
            <person name="Goodwin S."/>
            <person name="Spatafora J."/>
            <person name="Crous P."/>
            <person name="Grigoriev I."/>
        </authorList>
    </citation>
    <scope>NUCLEOTIDE SEQUENCE</scope>
    <source>
        <strain evidence="13">CBS 133067</strain>
    </source>
</reference>
<proteinExistence type="inferred from homology"/>
<keyword evidence="7" id="KW-0812">Transmembrane</keyword>
<dbReference type="InterPro" id="IPR026050">
    <property type="entry name" value="C1GALT1/C1GALT1_chp1"/>
</dbReference>
<feature type="non-terminal residue" evidence="13">
    <location>
        <position position="393"/>
    </location>
</feature>
<protein>
    <recommendedName>
        <fullName evidence="4">N-acetylgalactosaminide beta-1,3-galactosyltransferase</fullName>
        <ecNumber evidence="4">2.4.1.122</ecNumber>
    </recommendedName>
</protein>
<dbReference type="AlphaFoldDB" id="A0A9P4ILK3"/>
<accession>A0A9P4ILK3</accession>
<name>A0A9P4ILK3_9PEZI</name>
<evidence type="ECO:0000256" key="1">
    <source>
        <dbReference type="ARBA" id="ARBA00004606"/>
    </source>
</evidence>
<dbReference type="PANTHER" id="PTHR23033">
    <property type="entry name" value="BETA1,3-GALACTOSYLTRANSFERASE"/>
    <property type="match status" value="1"/>
</dbReference>
<evidence type="ECO:0000313" key="13">
    <source>
        <dbReference type="EMBL" id="KAF2103379.1"/>
    </source>
</evidence>
<comment type="caution">
    <text evidence="13">The sequence shown here is derived from an EMBL/GenBank/DDBJ whole genome shotgun (WGS) entry which is preliminary data.</text>
</comment>
<evidence type="ECO:0000256" key="9">
    <source>
        <dbReference type="ARBA" id="ARBA00022968"/>
    </source>
</evidence>
<evidence type="ECO:0000256" key="4">
    <source>
        <dbReference type="ARBA" id="ARBA00012557"/>
    </source>
</evidence>
<dbReference type="EC" id="2.4.1.122" evidence="4"/>
<keyword evidence="9" id="KW-0735">Signal-anchor</keyword>
<evidence type="ECO:0000256" key="7">
    <source>
        <dbReference type="ARBA" id="ARBA00022692"/>
    </source>
</evidence>
<evidence type="ECO:0000256" key="2">
    <source>
        <dbReference type="ARBA" id="ARBA00004922"/>
    </source>
</evidence>
<comment type="pathway">
    <text evidence="2">Protein modification; protein glycosylation.</text>
</comment>
<dbReference type="Pfam" id="PF02434">
    <property type="entry name" value="Fringe"/>
    <property type="match status" value="1"/>
</dbReference>
<dbReference type="InterPro" id="IPR003378">
    <property type="entry name" value="Fringe-like_glycosylTrfase"/>
</dbReference>
<evidence type="ECO:0000313" key="14">
    <source>
        <dbReference type="Proteomes" id="UP000799772"/>
    </source>
</evidence>
<comment type="similarity">
    <text evidence="3">Belongs to the glycosyltransferase 31 family. Beta3-Gal-T subfamily.</text>
</comment>
<sequence>CSPNPLANDILLVMKTGATEVSAKVPIHLTTTFTCTPDYLVFSDVAETFEGIEILDALEHLPEYIDKERQPDEWRFYSKLQDISHSLPDNHNRSAFENLGKEGVDEAWKLDKFKNMPMLHKSYELHPNKSWYVFVDADSSILFSTLLTWLAKFDHNKPYYMGSQNLIGDMEFGHGGSGYVLSSAAVRILAKEDAESKLKHNKWAMETCCGDLTVANALLDHDVHLTRSWPMIQGETPASLDYGDNHWCHPAVTFHHMSTEEIEAVWHYEQNHLLAGTRTPTFGDVFEAFVAHNITDERDGWDNLCTDEIIERHDDMSERDRLAIESFEGCREACLEMRDCFQFNFDRRAKMCGLSRTMRLGKKKGGKRSGWNLARIERYREEHKKCKMEWIKP</sequence>
<evidence type="ECO:0000256" key="5">
    <source>
        <dbReference type="ARBA" id="ARBA00022676"/>
    </source>
</evidence>
<evidence type="ECO:0000256" key="3">
    <source>
        <dbReference type="ARBA" id="ARBA00006462"/>
    </source>
</evidence>
<comment type="subcellular location">
    <subcellularLocation>
        <location evidence="1">Membrane</location>
        <topology evidence="1">Single-pass type II membrane protein</topology>
    </subcellularLocation>
</comment>
<evidence type="ECO:0000256" key="8">
    <source>
        <dbReference type="ARBA" id="ARBA00022741"/>
    </source>
</evidence>
<evidence type="ECO:0000256" key="10">
    <source>
        <dbReference type="ARBA" id="ARBA00022989"/>
    </source>
</evidence>
<dbReference type="GO" id="GO:0016263">
    <property type="term" value="F:glycoprotein-N-acetylgalactosamine 3-beta-galactosyltransferase activity"/>
    <property type="evidence" value="ECO:0007669"/>
    <property type="project" value="UniProtKB-EC"/>
</dbReference>
<gene>
    <name evidence="13" type="ORF">NA57DRAFT_22277</name>
</gene>
<organism evidence="13 14">
    <name type="scientific">Rhizodiscina lignyota</name>
    <dbReference type="NCBI Taxonomy" id="1504668"/>
    <lineage>
        <taxon>Eukaryota</taxon>
        <taxon>Fungi</taxon>
        <taxon>Dikarya</taxon>
        <taxon>Ascomycota</taxon>
        <taxon>Pezizomycotina</taxon>
        <taxon>Dothideomycetes</taxon>
        <taxon>Pleosporomycetidae</taxon>
        <taxon>Aulographales</taxon>
        <taxon>Rhizodiscinaceae</taxon>
        <taxon>Rhizodiscina</taxon>
    </lineage>
</organism>
<keyword evidence="11" id="KW-0472">Membrane</keyword>
<keyword evidence="5" id="KW-0328">Glycosyltransferase</keyword>
<keyword evidence="10" id="KW-1133">Transmembrane helix</keyword>
<keyword evidence="6" id="KW-0808">Transferase</keyword>
<dbReference type="GO" id="GO:0016020">
    <property type="term" value="C:membrane"/>
    <property type="evidence" value="ECO:0007669"/>
    <property type="project" value="UniProtKB-SubCell"/>
</dbReference>
<dbReference type="Proteomes" id="UP000799772">
    <property type="component" value="Unassembled WGS sequence"/>
</dbReference>
<dbReference type="Gene3D" id="3.90.550.50">
    <property type="match status" value="1"/>
</dbReference>
<dbReference type="GO" id="GO:0000166">
    <property type="term" value="F:nucleotide binding"/>
    <property type="evidence" value="ECO:0007669"/>
    <property type="project" value="UniProtKB-KW"/>
</dbReference>
<dbReference type="PANTHER" id="PTHR23033:SF40">
    <property type="entry name" value="APPLE DOMAIN-CONTAINING PROTEIN"/>
    <property type="match status" value="1"/>
</dbReference>
<dbReference type="OrthoDB" id="414175at2759"/>
<keyword evidence="8" id="KW-0547">Nucleotide-binding</keyword>
<keyword evidence="14" id="KW-1185">Reference proteome</keyword>
<feature type="non-terminal residue" evidence="13">
    <location>
        <position position="1"/>
    </location>
</feature>
<dbReference type="EMBL" id="ML978122">
    <property type="protein sequence ID" value="KAF2103379.1"/>
    <property type="molecule type" value="Genomic_DNA"/>
</dbReference>
<evidence type="ECO:0000256" key="11">
    <source>
        <dbReference type="ARBA" id="ARBA00023136"/>
    </source>
</evidence>
<evidence type="ECO:0000259" key="12">
    <source>
        <dbReference type="Pfam" id="PF02434"/>
    </source>
</evidence>
<feature type="domain" description="Fringe-like glycosyltransferase" evidence="12">
    <location>
        <begin position="123"/>
        <end position="201"/>
    </location>
</feature>